<dbReference type="CDD" id="cd00093">
    <property type="entry name" value="HTH_XRE"/>
    <property type="match status" value="1"/>
</dbReference>
<feature type="region of interest" description="Disordered" evidence="1">
    <location>
        <begin position="23"/>
        <end position="54"/>
    </location>
</feature>
<dbReference type="RefSeq" id="WP_099699097.1">
    <property type="nucleotide sequence ID" value="NZ_NOVD01000087.1"/>
</dbReference>
<reference evidence="2 3" key="1">
    <citation type="submission" date="2017-07" db="EMBL/GenBank/DDBJ databases">
        <title>Draft sequence of Rhodococcus enclensis 23b-28.</title>
        <authorList>
            <person name="Besaury L."/>
            <person name="Sancelme M."/>
            <person name="Amato P."/>
            <person name="Lallement A."/>
            <person name="Delort A.-M."/>
        </authorList>
    </citation>
    <scope>NUCLEOTIDE SEQUENCE [LARGE SCALE GENOMIC DNA]</scope>
    <source>
        <strain evidence="2 3">23b-28</strain>
    </source>
</reference>
<dbReference type="EMBL" id="NOVD01000087">
    <property type="protein sequence ID" value="PCK22012.1"/>
    <property type="molecule type" value="Genomic_DNA"/>
</dbReference>
<comment type="caution">
    <text evidence="2">The sequence shown here is derived from an EMBL/GenBank/DDBJ whole genome shotgun (WGS) entry which is preliminary data.</text>
</comment>
<evidence type="ECO:0008006" key="4">
    <source>
        <dbReference type="Google" id="ProtNLM"/>
    </source>
</evidence>
<dbReference type="InterPro" id="IPR010982">
    <property type="entry name" value="Lambda_DNA-bd_dom_sf"/>
</dbReference>
<evidence type="ECO:0000256" key="1">
    <source>
        <dbReference type="SAM" id="MobiDB-lite"/>
    </source>
</evidence>
<dbReference type="Proteomes" id="UP000230886">
    <property type="component" value="Unassembled WGS sequence"/>
</dbReference>
<dbReference type="GO" id="GO:0003677">
    <property type="term" value="F:DNA binding"/>
    <property type="evidence" value="ECO:0007669"/>
    <property type="project" value="InterPro"/>
</dbReference>
<sequence>MDEAKLERFGTLVRQRRQELGLTQDQVAAAGGPSDKKQTQIENGASPAPSITTQAKVDKGLQWKPGSAASALRGGVPTKLEDESAITLDDFDRAVALARALERTGVTQVGARGAHRSANGRLSDEVIDQLIDLLNSLPPANRDAK</sequence>
<dbReference type="Pfam" id="PF13560">
    <property type="entry name" value="HTH_31"/>
    <property type="match status" value="1"/>
</dbReference>
<dbReference type="AlphaFoldDB" id="A0A2A5IY32"/>
<organism evidence="2 3">
    <name type="scientific">Rhodococcus qingshengii</name>
    <dbReference type="NCBI Taxonomy" id="334542"/>
    <lineage>
        <taxon>Bacteria</taxon>
        <taxon>Bacillati</taxon>
        <taxon>Actinomycetota</taxon>
        <taxon>Actinomycetes</taxon>
        <taxon>Mycobacteriales</taxon>
        <taxon>Nocardiaceae</taxon>
        <taxon>Rhodococcus</taxon>
        <taxon>Rhodococcus erythropolis group</taxon>
    </lineage>
</organism>
<dbReference type="SUPFAM" id="SSF47413">
    <property type="entry name" value="lambda repressor-like DNA-binding domains"/>
    <property type="match status" value="1"/>
</dbReference>
<accession>A0A2A5IY32</accession>
<evidence type="ECO:0000313" key="2">
    <source>
        <dbReference type="EMBL" id="PCK22012.1"/>
    </source>
</evidence>
<dbReference type="Gene3D" id="1.10.260.40">
    <property type="entry name" value="lambda repressor-like DNA-binding domains"/>
    <property type="match status" value="1"/>
</dbReference>
<name>A0A2A5IY32_RHOSG</name>
<protein>
    <recommendedName>
        <fullName evidence="4">XRE family transcriptional regulator</fullName>
    </recommendedName>
</protein>
<proteinExistence type="predicted"/>
<gene>
    <name evidence="2" type="ORF">CHR55_33285</name>
</gene>
<dbReference type="InterPro" id="IPR001387">
    <property type="entry name" value="Cro/C1-type_HTH"/>
</dbReference>
<evidence type="ECO:0000313" key="3">
    <source>
        <dbReference type="Proteomes" id="UP000230886"/>
    </source>
</evidence>